<dbReference type="AlphaFoldDB" id="A0A3N2CQC9"/>
<comment type="caution">
    <text evidence="8">The sequence shown here is derived from an EMBL/GenBank/DDBJ whole genome shotgun (WGS) entry which is preliminary data.</text>
</comment>
<dbReference type="EMBL" id="RKHO01000001">
    <property type="protein sequence ID" value="ROR89730.1"/>
    <property type="molecule type" value="Genomic_DNA"/>
</dbReference>
<evidence type="ECO:0000256" key="3">
    <source>
        <dbReference type="ARBA" id="ARBA00022692"/>
    </source>
</evidence>
<name>A0A3N2CQC9_9ACTN</name>
<feature type="transmembrane region" description="Helical" evidence="7">
    <location>
        <begin position="242"/>
        <end position="269"/>
    </location>
</feature>
<feature type="transmembrane region" description="Helical" evidence="7">
    <location>
        <begin position="275"/>
        <end position="299"/>
    </location>
</feature>
<dbReference type="InterPro" id="IPR017039">
    <property type="entry name" value="Virul_fac_BrkB"/>
</dbReference>
<feature type="transmembrane region" description="Helical" evidence="7">
    <location>
        <begin position="168"/>
        <end position="192"/>
    </location>
</feature>
<evidence type="ECO:0000256" key="4">
    <source>
        <dbReference type="ARBA" id="ARBA00022989"/>
    </source>
</evidence>
<keyword evidence="9" id="KW-1185">Reference proteome</keyword>
<evidence type="ECO:0000313" key="9">
    <source>
        <dbReference type="Proteomes" id="UP000281738"/>
    </source>
</evidence>
<feature type="transmembrane region" description="Helical" evidence="7">
    <location>
        <begin position="120"/>
        <end position="141"/>
    </location>
</feature>
<keyword evidence="3 7" id="KW-0812">Transmembrane</keyword>
<keyword evidence="5 7" id="KW-0472">Membrane</keyword>
<reference evidence="8 9" key="1">
    <citation type="submission" date="2018-11" db="EMBL/GenBank/DDBJ databases">
        <title>Sequencing the genomes of 1000 actinobacteria strains.</title>
        <authorList>
            <person name="Klenk H.-P."/>
        </authorList>
    </citation>
    <scope>NUCLEOTIDE SEQUENCE [LARGE SCALE GENOMIC DNA]</scope>
    <source>
        <strain evidence="8 9">DSM 12652</strain>
    </source>
</reference>
<dbReference type="PANTHER" id="PTHR30213">
    <property type="entry name" value="INNER MEMBRANE PROTEIN YHJD"/>
    <property type="match status" value="1"/>
</dbReference>
<dbReference type="Proteomes" id="UP000281738">
    <property type="component" value="Unassembled WGS sequence"/>
</dbReference>
<evidence type="ECO:0000256" key="7">
    <source>
        <dbReference type="SAM" id="Phobius"/>
    </source>
</evidence>
<dbReference type="Pfam" id="PF03631">
    <property type="entry name" value="Virul_fac_BrkB"/>
    <property type="match status" value="1"/>
</dbReference>
<feature type="region of interest" description="Disordered" evidence="6">
    <location>
        <begin position="351"/>
        <end position="371"/>
    </location>
</feature>
<feature type="transmembrane region" description="Helical" evidence="7">
    <location>
        <begin position="212"/>
        <end position="230"/>
    </location>
</feature>
<feature type="transmembrane region" description="Helical" evidence="7">
    <location>
        <begin position="59"/>
        <end position="80"/>
    </location>
</feature>
<evidence type="ECO:0000313" key="8">
    <source>
        <dbReference type="EMBL" id="ROR89730.1"/>
    </source>
</evidence>
<dbReference type="PANTHER" id="PTHR30213:SF0">
    <property type="entry name" value="UPF0761 MEMBRANE PROTEIN YIHY"/>
    <property type="match status" value="1"/>
</dbReference>
<sequence length="371" mass="39031">MSTSTPTRPDAGSTRLQAHDPAAATSPSEPAGRRSPWFVLRRTLAEFREDRGSDLAGSLTLWTLLAAVPGLGLLLGLVGLTGQTGSAVTLVDDVLSRLLSGATVDLVTGRLTELGGLSDVGSAVLVGASALLLAWAANGYVRAFSRVTNTVHEVPEGRPSWRLRPAQLVLTLAVVVLAALALALMVVTGPVAQTLGDALGLSADVVGVWSVAQWPLLALVVVVLVTLLLHATPNVKFGRLKLLTPGAFVAILVWVAASVGVACFVATYGTYDRTVGALAGVVVVLLWLWVTHAALVLGAELDAELERGRQLQHGLAAEERLQQPVRDDRVSLRRDGRRERDLTVQRDIRVAAAGHGNPADRPFGRPSRGGE</sequence>
<evidence type="ECO:0000256" key="5">
    <source>
        <dbReference type="ARBA" id="ARBA00023136"/>
    </source>
</evidence>
<organism evidence="8 9">
    <name type="scientific">Nocardioides aurantiacus</name>
    <dbReference type="NCBI Taxonomy" id="86796"/>
    <lineage>
        <taxon>Bacteria</taxon>
        <taxon>Bacillati</taxon>
        <taxon>Actinomycetota</taxon>
        <taxon>Actinomycetes</taxon>
        <taxon>Propionibacteriales</taxon>
        <taxon>Nocardioidaceae</taxon>
        <taxon>Nocardioides</taxon>
    </lineage>
</organism>
<gene>
    <name evidence="8" type="ORF">EDD33_0559</name>
</gene>
<proteinExistence type="predicted"/>
<keyword evidence="2" id="KW-1003">Cell membrane</keyword>
<evidence type="ECO:0000256" key="2">
    <source>
        <dbReference type="ARBA" id="ARBA00022475"/>
    </source>
</evidence>
<dbReference type="RefSeq" id="WP_123389012.1">
    <property type="nucleotide sequence ID" value="NZ_RKHO01000001.1"/>
</dbReference>
<feature type="region of interest" description="Disordered" evidence="6">
    <location>
        <begin position="1"/>
        <end position="33"/>
    </location>
</feature>
<dbReference type="OrthoDB" id="9781030at2"/>
<keyword evidence="4 7" id="KW-1133">Transmembrane helix</keyword>
<evidence type="ECO:0000256" key="1">
    <source>
        <dbReference type="ARBA" id="ARBA00004651"/>
    </source>
</evidence>
<accession>A0A3N2CQC9</accession>
<comment type="subcellular location">
    <subcellularLocation>
        <location evidence="1">Cell membrane</location>
        <topology evidence="1">Multi-pass membrane protein</topology>
    </subcellularLocation>
</comment>
<evidence type="ECO:0000256" key="6">
    <source>
        <dbReference type="SAM" id="MobiDB-lite"/>
    </source>
</evidence>
<protein>
    <submittedName>
        <fullName evidence="8">Membrane protein</fullName>
    </submittedName>
</protein>
<dbReference type="GO" id="GO:0005886">
    <property type="term" value="C:plasma membrane"/>
    <property type="evidence" value="ECO:0007669"/>
    <property type="project" value="UniProtKB-SubCell"/>
</dbReference>